<reference evidence="4" key="1">
    <citation type="submission" date="2022-05" db="EMBL/GenBank/DDBJ databases">
        <title>A methanotrophic Mycobacterium dominates a cave microbial ecosystem.</title>
        <authorList>
            <person name="Van Spanning R.J.M."/>
            <person name="Guan Q."/>
            <person name="Melkonian C."/>
            <person name="Gallant J."/>
            <person name="Polerecky L."/>
            <person name="Flot J.-F."/>
            <person name="Brandt B.W."/>
            <person name="Braster M."/>
            <person name="Iturbe Espinoza P."/>
            <person name="Aerts J."/>
            <person name="Meima-Franke M."/>
            <person name="Piersma S.R."/>
            <person name="Bunduc C."/>
            <person name="Ummels R."/>
            <person name="Pain A."/>
            <person name="Fleming E.J."/>
            <person name="van der Wel N."/>
            <person name="Gherman V.D."/>
            <person name="Sarbu S.M."/>
            <person name="Bodelier P.L.E."/>
            <person name="Bitter W."/>
        </authorList>
    </citation>
    <scope>NUCLEOTIDE SEQUENCE</scope>
    <source>
        <strain evidence="4">Sulfur Cave</strain>
    </source>
</reference>
<dbReference type="Proteomes" id="UP001056610">
    <property type="component" value="Chromosome"/>
</dbReference>
<accession>A0ABY4QRU5</accession>
<gene>
    <name evidence="4" type="ORF">M5I08_09450</name>
</gene>
<dbReference type="InterPro" id="IPR013762">
    <property type="entry name" value="Integrase-like_cat_sf"/>
</dbReference>
<proteinExistence type="predicted"/>
<dbReference type="RefSeq" id="WP_249763216.1">
    <property type="nucleotide sequence ID" value="NZ_CAJUXY010000062.1"/>
</dbReference>
<dbReference type="Pfam" id="PF00589">
    <property type="entry name" value="Phage_integrase"/>
    <property type="match status" value="1"/>
</dbReference>
<keyword evidence="5" id="KW-1185">Reference proteome</keyword>
<evidence type="ECO:0000256" key="2">
    <source>
        <dbReference type="SAM" id="MobiDB-lite"/>
    </source>
</evidence>
<name>A0ABY4QRU5_9MYCO</name>
<dbReference type="PROSITE" id="PS51898">
    <property type="entry name" value="TYR_RECOMBINASE"/>
    <property type="match status" value="1"/>
</dbReference>
<evidence type="ECO:0000256" key="1">
    <source>
        <dbReference type="ARBA" id="ARBA00023172"/>
    </source>
</evidence>
<dbReference type="CDD" id="cd00397">
    <property type="entry name" value="DNA_BRE_C"/>
    <property type="match status" value="1"/>
</dbReference>
<protein>
    <submittedName>
        <fullName evidence="4">Site-specific integrase</fullName>
    </submittedName>
</protein>
<feature type="region of interest" description="Disordered" evidence="2">
    <location>
        <begin position="282"/>
        <end position="301"/>
    </location>
</feature>
<dbReference type="Gene3D" id="1.10.443.10">
    <property type="entry name" value="Intergrase catalytic core"/>
    <property type="match status" value="1"/>
</dbReference>
<sequence length="715" mass="80361">MHTGKPPSHLSPGLLVLICADVIRPSLGWMLTSPQVRRNLAVEMARTRDTTTFAELDRMCAAGDVGLQVGQQALTRIAVIMAAKGGTVGDVRVGDCLELLAIAAASEQHDMHARSPLFYQLLHARGDWGEDTPAAIQVFSGRGQPSCEQLIDRYRIQCRPVRDVLVDYLRERQPSVDFSTLQRLAYLLGKLFWADLEAHHPGIDSLMSLTREVAAAWKQRVMTKTRTTATGDGGKQTQVSARLDGRSVMTAVRAFYLDIAEWADDDPARWAPWAVRCPVSASDVSHKKDRSQRKSRVDQRTRERLPVLPALTAWVQRERDITAAVLHAARSAAPGALFTAGGLTLRRSVMKTPTTGRIWAEHPDSGQRRDVSFEEHRAFWTWAMVEVLRHTGIRIEELTELSHHSLIQYRLPTTGELIPLLQITPSKTDQERLLVISPELADVLSTIIARIRGDQPDVPLVVSYDKNERVYNPPMPLLFQWRRRLEIRAVSETSPRGYLDHALTATGITDRTGSPLRYTFHDFRRLFITDAIMHGMPPHIAQLVAGHRDINTTMGYKAVYPDEVITGHRAFIARRRAQRPSEEYRTPSDEEWADFLGHFERRKVAVGDCGRSYATPCIHEHSCLRCPLLRPDPDERGRLTQIRDNLLDRLAEAETNRWFGEAEGLKVSLAGARDKLAQMDQIATRRDTAVRLGIPTFSDAAGRVSRSGPDHNQNH</sequence>
<organism evidence="4 5">
    <name type="scientific">Candidatus Mycobacterium methanotrophicum</name>
    <dbReference type="NCBI Taxonomy" id="2943498"/>
    <lineage>
        <taxon>Bacteria</taxon>
        <taxon>Bacillati</taxon>
        <taxon>Actinomycetota</taxon>
        <taxon>Actinomycetes</taxon>
        <taxon>Mycobacteriales</taxon>
        <taxon>Mycobacteriaceae</taxon>
        <taxon>Mycobacterium</taxon>
    </lineage>
</organism>
<dbReference type="InterPro" id="IPR011010">
    <property type="entry name" value="DNA_brk_join_enz"/>
</dbReference>
<feature type="domain" description="Tyr recombinase" evidence="3">
    <location>
        <begin position="351"/>
        <end position="569"/>
    </location>
</feature>
<evidence type="ECO:0000313" key="4">
    <source>
        <dbReference type="EMBL" id="UQX12438.1"/>
    </source>
</evidence>
<dbReference type="SUPFAM" id="SSF56349">
    <property type="entry name" value="DNA breaking-rejoining enzymes"/>
    <property type="match status" value="1"/>
</dbReference>
<dbReference type="EMBL" id="CP097320">
    <property type="protein sequence ID" value="UQX12438.1"/>
    <property type="molecule type" value="Genomic_DNA"/>
</dbReference>
<dbReference type="InterPro" id="IPR002104">
    <property type="entry name" value="Integrase_catalytic"/>
</dbReference>
<evidence type="ECO:0000313" key="5">
    <source>
        <dbReference type="Proteomes" id="UP001056610"/>
    </source>
</evidence>
<keyword evidence="1" id="KW-0233">DNA recombination</keyword>
<evidence type="ECO:0000259" key="3">
    <source>
        <dbReference type="PROSITE" id="PS51898"/>
    </source>
</evidence>